<accession>A0ABN8PXC9</accession>
<evidence type="ECO:0000256" key="1">
    <source>
        <dbReference type="ARBA" id="ARBA00023157"/>
    </source>
</evidence>
<keyword evidence="1" id="KW-1015">Disulfide bond</keyword>
<dbReference type="EMBL" id="CALNXK010000095">
    <property type="protein sequence ID" value="CAH3152843.1"/>
    <property type="molecule type" value="Genomic_DNA"/>
</dbReference>
<keyword evidence="4" id="KW-1185">Reference proteome</keyword>
<proteinExistence type="predicted"/>
<feature type="domain" description="Thioredoxin" evidence="2">
    <location>
        <begin position="131"/>
        <end position="242"/>
    </location>
</feature>
<dbReference type="PROSITE" id="PS51352">
    <property type="entry name" value="THIOREDOXIN_2"/>
    <property type="match status" value="1"/>
</dbReference>
<evidence type="ECO:0000259" key="2">
    <source>
        <dbReference type="PROSITE" id="PS51352"/>
    </source>
</evidence>
<sequence length="242" mass="27417">MAKPTAGIVVELETKRQNSVTETKIFTKILQYTRSDLSLRCAPRLVAATSHPTCTHGVIYRKCSTWRMRRRFAAVLICHRDVLLQLVAWCVPTFNVQMSGSLTDSLSYCRCQGKDNGRQKGEIKQHKRHALWWTPEFVSVELFKVDFDTFLKEAGSTLVVVDFYADWCGPCKLIAPKIKGFAEEFSGKVYFAKVNVDENEETAESQGISAMPTFKLYKDGKQVGELTGANEAKLRELIEKHI</sequence>
<dbReference type="PANTHER" id="PTHR46115">
    <property type="entry name" value="THIOREDOXIN-LIKE PROTEIN 1"/>
    <property type="match status" value="1"/>
</dbReference>
<dbReference type="InterPro" id="IPR017937">
    <property type="entry name" value="Thioredoxin_CS"/>
</dbReference>
<organism evidence="3 4">
    <name type="scientific">Porites lobata</name>
    <dbReference type="NCBI Taxonomy" id="104759"/>
    <lineage>
        <taxon>Eukaryota</taxon>
        <taxon>Metazoa</taxon>
        <taxon>Cnidaria</taxon>
        <taxon>Anthozoa</taxon>
        <taxon>Hexacorallia</taxon>
        <taxon>Scleractinia</taxon>
        <taxon>Fungiina</taxon>
        <taxon>Poritidae</taxon>
        <taxon>Porites</taxon>
    </lineage>
</organism>
<dbReference type="CDD" id="cd02947">
    <property type="entry name" value="TRX_family"/>
    <property type="match status" value="1"/>
</dbReference>
<dbReference type="Pfam" id="PF00085">
    <property type="entry name" value="Thioredoxin"/>
    <property type="match status" value="1"/>
</dbReference>
<evidence type="ECO:0000313" key="4">
    <source>
        <dbReference type="Proteomes" id="UP001159405"/>
    </source>
</evidence>
<dbReference type="InterPro" id="IPR036249">
    <property type="entry name" value="Thioredoxin-like_sf"/>
</dbReference>
<comment type="caution">
    <text evidence="3">The sequence shown here is derived from an EMBL/GenBank/DDBJ whole genome shotgun (WGS) entry which is preliminary data.</text>
</comment>
<dbReference type="InterPro" id="IPR005746">
    <property type="entry name" value="Thioredoxin"/>
</dbReference>
<dbReference type="Proteomes" id="UP001159405">
    <property type="component" value="Unassembled WGS sequence"/>
</dbReference>
<gene>
    <name evidence="3" type="ORF">PLOB_00049317</name>
</gene>
<name>A0ABN8PXC9_9CNID</name>
<dbReference type="InterPro" id="IPR013766">
    <property type="entry name" value="Thioredoxin_domain"/>
</dbReference>
<protein>
    <recommendedName>
        <fullName evidence="2">Thioredoxin domain-containing protein</fullName>
    </recommendedName>
</protein>
<dbReference type="PROSITE" id="PS00194">
    <property type="entry name" value="THIOREDOXIN_1"/>
    <property type="match status" value="1"/>
</dbReference>
<dbReference type="SUPFAM" id="SSF52833">
    <property type="entry name" value="Thioredoxin-like"/>
    <property type="match status" value="1"/>
</dbReference>
<reference evidence="3 4" key="1">
    <citation type="submission" date="2022-05" db="EMBL/GenBank/DDBJ databases">
        <authorList>
            <consortium name="Genoscope - CEA"/>
            <person name="William W."/>
        </authorList>
    </citation>
    <scope>NUCLEOTIDE SEQUENCE [LARGE SCALE GENOMIC DNA]</scope>
</reference>
<dbReference type="Gene3D" id="3.40.30.10">
    <property type="entry name" value="Glutaredoxin"/>
    <property type="match status" value="1"/>
</dbReference>
<dbReference type="NCBIfam" id="TIGR01068">
    <property type="entry name" value="thioredoxin"/>
    <property type="match status" value="1"/>
</dbReference>
<evidence type="ECO:0000313" key="3">
    <source>
        <dbReference type="EMBL" id="CAH3152843.1"/>
    </source>
</evidence>
<dbReference type="PRINTS" id="PR00421">
    <property type="entry name" value="THIOREDOXIN"/>
</dbReference>